<feature type="compositionally biased region" description="Basic residues" evidence="1">
    <location>
        <begin position="466"/>
        <end position="475"/>
    </location>
</feature>
<dbReference type="Proteomes" id="UP000245119">
    <property type="component" value="Linkage Group LG3"/>
</dbReference>
<feature type="compositionally biased region" description="Polar residues" evidence="1">
    <location>
        <begin position="631"/>
        <end position="656"/>
    </location>
</feature>
<feature type="compositionally biased region" description="Basic and acidic residues" evidence="1">
    <location>
        <begin position="453"/>
        <end position="465"/>
    </location>
</feature>
<comment type="caution">
    <text evidence="2">The sequence shown here is derived from an EMBL/GenBank/DDBJ whole genome shotgun (WGS) entry which is preliminary data.</text>
</comment>
<feature type="compositionally biased region" description="Polar residues" evidence="1">
    <location>
        <begin position="559"/>
        <end position="594"/>
    </location>
</feature>
<feature type="region of interest" description="Disordered" evidence="1">
    <location>
        <begin position="631"/>
        <end position="701"/>
    </location>
</feature>
<reference evidence="2 3" key="1">
    <citation type="submission" date="2018-04" db="EMBL/GenBank/DDBJ databases">
        <title>The genome of golden apple snail Pomacea canaliculata provides insight into stress tolerance and invasive adaptation.</title>
        <authorList>
            <person name="Liu C."/>
            <person name="Liu B."/>
            <person name="Ren Y."/>
            <person name="Zhang Y."/>
            <person name="Wang H."/>
            <person name="Li S."/>
            <person name="Jiang F."/>
            <person name="Yin L."/>
            <person name="Zhang G."/>
            <person name="Qian W."/>
            <person name="Fan W."/>
        </authorList>
    </citation>
    <scope>NUCLEOTIDE SEQUENCE [LARGE SCALE GENOMIC DNA]</scope>
    <source>
        <strain evidence="2">SZHN2017</strain>
        <tissue evidence="2">Muscle</tissue>
    </source>
</reference>
<organism evidence="2 3">
    <name type="scientific">Pomacea canaliculata</name>
    <name type="common">Golden apple snail</name>
    <dbReference type="NCBI Taxonomy" id="400727"/>
    <lineage>
        <taxon>Eukaryota</taxon>
        <taxon>Metazoa</taxon>
        <taxon>Spiralia</taxon>
        <taxon>Lophotrochozoa</taxon>
        <taxon>Mollusca</taxon>
        <taxon>Gastropoda</taxon>
        <taxon>Caenogastropoda</taxon>
        <taxon>Architaenioglossa</taxon>
        <taxon>Ampullarioidea</taxon>
        <taxon>Ampullariidae</taxon>
        <taxon>Pomacea</taxon>
    </lineage>
</organism>
<proteinExistence type="predicted"/>
<feature type="compositionally biased region" description="Polar residues" evidence="1">
    <location>
        <begin position="27"/>
        <end position="57"/>
    </location>
</feature>
<dbReference type="AlphaFoldDB" id="A0A2T7PLC1"/>
<feature type="compositionally biased region" description="Basic and acidic residues" evidence="1">
    <location>
        <begin position="657"/>
        <end position="667"/>
    </location>
</feature>
<feature type="region of interest" description="Disordered" evidence="1">
    <location>
        <begin position="174"/>
        <end position="225"/>
    </location>
</feature>
<feature type="compositionally biased region" description="Basic and acidic residues" evidence="1">
    <location>
        <begin position="505"/>
        <end position="516"/>
    </location>
</feature>
<feature type="compositionally biased region" description="Basic and acidic residues" evidence="1">
    <location>
        <begin position="92"/>
        <end position="102"/>
    </location>
</feature>
<evidence type="ECO:0000313" key="2">
    <source>
        <dbReference type="EMBL" id="PVD34219.1"/>
    </source>
</evidence>
<feature type="region of interest" description="Disordered" evidence="1">
    <location>
        <begin position="432"/>
        <end position="479"/>
    </location>
</feature>
<sequence>MECDLQAFGSDVDPPCLRKNSRHSLKGKTNSPRSPTARSTSQEGALSHSPSNQSQQGKFDWAKKFCFVRDHFSPSLPAINLLSLSSQPKIIEKEEKEEKETSRNAVASTSSSVDIDSGLSTLKSKGLSEIRSPTAQGDVDNKKAPSFPCSGSLENLSIKAEIELVEKAAESMFPECPDQKTPSFYFHEPKGTAGDEGGPSSEMLGLAQEPDNIKAEKDRSPGSDDLEQRAIKAEYLQDEAMLNQNDTGEDCSSCGEREFPKCGIIKERADEETDVNSTGVSRVSDNDERETDAQDSVVKSLEDVDAIHSKTFCYLDANMAPSASTDETVTTIFLKEEKLSDAKSLLPPGTFKGVLPENRVPGNTRLICAIRSDSSQHQLISPQKETISCNVDEQSHGDIKQQDNIYTRKPVHAIVDSLNSCCDKSSVLDSNSVSAKSTQGKITSCNNTETNTEDIKSQAESEALRKNTKRRRLSRIPKLIQPSKITSDITLEKSIPKPSLLSKSGVREPPHDESKSHPVLSPNTFTVVRDKRNPSRPRRPAIPPLKRSAATIKFHSAENFISRNNSPEASQWANSPKTPTQLGQPRNSLSFIPMSHSSLKPKVSFASDMESNQQPVKMKLKLNTKTVQKPATNKTTVLLEQPEDSQANHDQGGQEWSETHHKTDFHKVSSGHRQGSRLPRRTVTDPNLPRRTGTTGFGFSGKTQISVQHSSEVNIKSIMKKNNHNASNVLCPKQGKNSYTCDVGVNENTNSIQKPEKTHADDIIYQHLLSPQMFSGGLKFPKTFKLGSNKLPPNSQEARQFCKTISRLTTEKSSASPGCFSQAPMPLFCTHLYKSNFTGQKSEIVLDCKNIEESSKNLNKCGLIASRLNANLVIQQSHSENCAGSFVDCIMSTNQASLHPQQEKEDYI</sequence>
<gene>
    <name evidence="2" type="ORF">C0Q70_05485</name>
</gene>
<accession>A0A2T7PLC1</accession>
<protein>
    <submittedName>
        <fullName evidence="2">Uncharacterized protein</fullName>
    </submittedName>
</protein>
<feature type="compositionally biased region" description="Polar residues" evidence="1">
    <location>
        <begin position="103"/>
        <end position="114"/>
    </location>
</feature>
<feature type="compositionally biased region" description="Low complexity" evidence="1">
    <location>
        <begin position="117"/>
        <end position="127"/>
    </location>
</feature>
<feature type="region of interest" description="Disordered" evidence="1">
    <location>
        <begin position="499"/>
        <end position="594"/>
    </location>
</feature>
<feature type="region of interest" description="Disordered" evidence="1">
    <location>
        <begin position="270"/>
        <end position="296"/>
    </location>
</feature>
<feature type="region of interest" description="Disordered" evidence="1">
    <location>
        <begin position="92"/>
        <end position="147"/>
    </location>
</feature>
<feature type="compositionally biased region" description="Polar residues" evidence="1">
    <location>
        <begin position="432"/>
        <end position="450"/>
    </location>
</feature>
<evidence type="ECO:0000256" key="1">
    <source>
        <dbReference type="SAM" id="MobiDB-lite"/>
    </source>
</evidence>
<keyword evidence="3" id="KW-1185">Reference proteome</keyword>
<dbReference type="EMBL" id="PZQS01000003">
    <property type="protein sequence ID" value="PVD34219.1"/>
    <property type="molecule type" value="Genomic_DNA"/>
</dbReference>
<evidence type="ECO:0000313" key="3">
    <source>
        <dbReference type="Proteomes" id="UP000245119"/>
    </source>
</evidence>
<feature type="region of interest" description="Disordered" evidence="1">
    <location>
        <begin position="1"/>
        <end position="57"/>
    </location>
</feature>
<feature type="compositionally biased region" description="Basic and acidic residues" evidence="1">
    <location>
        <begin position="211"/>
        <end position="225"/>
    </location>
</feature>
<name>A0A2T7PLC1_POMCA</name>